<name>A0A367WP24_9PROT</name>
<evidence type="ECO:0000256" key="1">
    <source>
        <dbReference type="SAM" id="MobiDB-lite"/>
    </source>
</evidence>
<dbReference type="EMBL" id="JPWI01000015">
    <property type="protein sequence ID" value="RCK43203.1"/>
    <property type="molecule type" value="Genomic_DNA"/>
</dbReference>
<accession>A0A367WP24</accession>
<feature type="region of interest" description="Disordered" evidence="1">
    <location>
        <begin position="104"/>
        <end position="136"/>
    </location>
</feature>
<protein>
    <submittedName>
        <fullName evidence="2">Uncharacterized protein</fullName>
    </submittedName>
</protein>
<dbReference type="Proteomes" id="UP000252255">
    <property type="component" value="Unassembled WGS sequence"/>
</dbReference>
<organism evidence="2 3">
    <name type="scientific">Thalassospira profundimaris</name>
    <dbReference type="NCBI Taxonomy" id="502049"/>
    <lineage>
        <taxon>Bacteria</taxon>
        <taxon>Pseudomonadati</taxon>
        <taxon>Pseudomonadota</taxon>
        <taxon>Alphaproteobacteria</taxon>
        <taxon>Rhodospirillales</taxon>
        <taxon>Thalassospiraceae</taxon>
        <taxon>Thalassospira</taxon>
    </lineage>
</organism>
<comment type="caution">
    <text evidence="2">The sequence shown here is derived from an EMBL/GenBank/DDBJ whole genome shotgun (WGS) entry which is preliminary data.</text>
</comment>
<dbReference type="RefSeq" id="WP_114099671.1">
    <property type="nucleotide sequence ID" value="NZ_JPWI01000015.1"/>
</dbReference>
<sequence>MSSASASEEWWCAHYREKVMNYLRFHRQFTKSTIRRHFGSDLDRERLDRVIQALVEDGTLRESGRRFFCLKPPPQLTRAPAVTEQTRAEFAAKSGPEKQAIAAAGDLRRQATSAAEKRQQRRMARRRLPSLGGPCQ</sequence>
<feature type="compositionally biased region" description="Basic residues" evidence="1">
    <location>
        <begin position="119"/>
        <end position="128"/>
    </location>
</feature>
<evidence type="ECO:0000313" key="3">
    <source>
        <dbReference type="Proteomes" id="UP000252255"/>
    </source>
</evidence>
<proteinExistence type="predicted"/>
<evidence type="ECO:0000313" key="2">
    <source>
        <dbReference type="EMBL" id="RCK43203.1"/>
    </source>
</evidence>
<dbReference type="AlphaFoldDB" id="A0A367WP24"/>
<gene>
    <name evidence="2" type="ORF">TH30_19485</name>
</gene>
<reference evidence="2 3" key="1">
    <citation type="submission" date="2014-07" db="EMBL/GenBank/DDBJ databases">
        <title>Draft genome sequence of Thalassospira profundimaris PR54-5.</title>
        <authorList>
            <person name="Lai Q."/>
            <person name="Shao Z."/>
        </authorList>
    </citation>
    <scope>NUCLEOTIDE SEQUENCE [LARGE SCALE GENOMIC DNA]</scope>
    <source>
        <strain evidence="2 3">PR54-5</strain>
    </source>
</reference>